<keyword evidence="6 12" id="KW-0479">Metal-binding</keyword>
<comment type="cofactor">
    <cofactor evidence="1 12">
        <name>Zn(2+)</name>
        <dbReference type="ChEBI" id="CHEBI:29105"/>
    </cofactor>
</comment>
<comment type="catalytic activity">
    <reaction evidence="11 12">
        <text>cytidine + H2O + H(+) = uridine + NH4(+)</text>
        <dbReference type="Rhea" id="RHEA:16069"/>
        <dbReference type="ChEBI" id="CHEBI:15377"/>
        <dbReference type="ChEBI" id="CHEBI:15378"/>
        <dbReference type="ChEBI" id="CHEBI:16704"/>
        <dbReference type="ChEBI" id="CHEBI:17562"/>
        <dbReference type="ChEBI" id="CHEBI:28938"/>
        <dbReference type="EC" id="3.5.4.5"/>
    </reaction>
</comment>
<dbReference type="Pfam" id="PF00383">
    <property type="entry name" value="dCMP_cyt_deam_1"/>
    <property type="match status" value="1"/>
</dbReference>
<dbReference type="NCBIfam" id="TIGR01354">
    <property type="entry name" value="cyt_deam_tetra"/>
    <property type="match status" value="1"/>
</dbReference>
<proteinExistence type="inferred from homology"/>
<comment type="caution">
    <text evidence="14">The sequence shown here is derived from an EMBL/GenBank/DDBJ whole genome shotgun (WGS) entry which is preliminary data.</text>
</comment>
<keyword evidence="7 12" id="KW-0378">Hydrolase</keyword>
<dbReference type="InterPro" id="IPR006262">
    <property type="entry name" value="Cyt_deam_tetra"/>
</dbReference>
<evidence type="ECO:0000256" key="7">
    <source>
        <dbReference type="ARBA" id="ARBA00022801"/>
    </source>
</evidence>
<evidence type="ECO:0000256" key="2">
    <source>
        <dbReference type="ARBA" id="ARBA00003949"/>
    </source>
</evidence>
<evidence type="ECO:0000256" key="10">
    <source>
        <dbReference type="ARBA" id="ARBA00049252"/>
    </source>
</evidence>
<reference evidence="14 15" key="1">
    <citation type="journal article" date="2013" name="Antonie Van Leeuwenhoek">
        <title>Dongia rigui sp. nov., isolated from freshwater of a large wetland in Korea.</title>
        <authorList>
            <person name="Baik K.S."/>
            <person name="Hwang Y.M."/>
            <person name="Choi J.S."/>
            <person name="Kwon J."/>
            <person name="Seong C.N."/>
        </authorList>
    </citation>
    <scope>NUCLEOTIDE SEQUENCE [LARGE SCALE GENOMIC DNA]</scope>
    <source>
        <strain evidence="14 15">04SU4-P</strain>
    </source>
</reference>
<keyword evidence="8 12" id="KW-0862">Zinc</keyword>
<dbReference type="PROSITE" id="PS51747">
    <property type="entry name" value="CYT_DCMP_DEAMINASES_2"/>
    <property type="match status" value="1"/>
</dbReference>
<sequence length="132" mass="14017">MMMDPRLLEAARRAMTHAHAPYSNYHVGAALLADDGSVYAGCNVENASFPEGWCAETSAIGAMVSNGAKKIREIVVMGEGVNLTTPCGGCRQRIAEFAAPDTPVHVCGPEGLRRTFKLADLLPASFGKDHLS</sequence>
<evidence type="ECO:0000256" key="12">
    <source>
        <dbReference type="RuleBase" id="RU364006"/>
    </source>
</evidence>
<organism evidence="14 15">
    <name type="scientific">Dongia rigui</name>
    <dbReference type="NCBI Taxonomy" id="940149"/>
    <lineage>
        <taxon>Bacteria</taxon>
        <taxon>Pseudomonadati</taxon>
        <taxon>Pseudomonadota</taxon>
        <taxon>Alphaproteobacteria</taxon>
        <taxon>Rhodospirillales</taxon>
        <taxon>Dongiaceae</taxon>
        <taxon>Dongia</taxon>
    </lineage>
</organism>
<comment type="similarity">
    <text evidence="3 12">Belongs to the cytidine and deoxycytidylate deaminase family.</text>
</comment>
<dbReference type="PROSITE" id="PS00903">
    <property type="entry name" value="CYT_DCMP_DEAMINASES_1"/>
    <property type="match status" value="1"/>
</dbReference>
<dbReference type="NCBIfam" id="NF004064">
    <property type="entry name" value="PRK05578.1"/>
    <property type="match status" value="1"/>
</dbReference>
<evidence type="ECO:0000313" key="15">
    <source>
        <dbReference type="Proteomes" id="UP001271769"/>
    </source>
</evidence>
<dbReference type="InterPro" id="IPR050202">
    <property type="entry name" value="Cyt/Deoxycyt_deaminase"/>
</dbReference>
<comment type="function">
    <text evidence="2 12">This enzyme scavenges exogenous and endogenous cytidine and 2'-deoxycytidine for UMP synthesis.</text>
</comment>
<protein>
    <recommendedName>
        <fullName evidence="5 12">Cytidine deaminase</fullName>
        <ecNumber evidence="4 12">3.5.4.5</ecNumber>
    </recommendedName>
    <alternativeName>
        <fullName evidence="9 12">Cytidine aminohydrolase</fullName>
    </alternativeName>
</protein>
<dbReference type="InterPro" id="IPR016192">
    <property type="entry name" value="APOBEC/CMP_deaminase_Zn-bd"/>
</dbReference>
<accession>A0ABU5DVJ2</accession>
<dbReference type="Proteomes" id="UP001271769">
    <property type="component" value="Unassembled WGS sequence"/>
</dbReference>
<feature type="domain" description="CMP/dCMP-type deaminase" evidence="13">
    <location>
        <begin position="2"/>
        <end position="129"/>
    </location>
</feature>
<evidence type="ECO:0000256" key="5">
    <source>
        <dbReference type="ARBA" id="ARBA00018266"/>
    </source>
</evidence>
<evidence type="ECO:0000256" key="4">
    <source>
        <dbReference type="ARBA" id="ARBA00012783"/>
    </source>
</evidence>
<keyword evidence="15" id="KW-1185">Reference proteome</keyword>
<evidence type="ECO:0000256" key="3">
    <source>
        <dbReference type="ARBA" id="ARBA00006576"/>
    </source>
</evidence>
<evidence type="ECO:0000256" key="8">
    <source>
        <dbReference type="ARBA" id="ARBA00022833"/>
    </source>
</evidence>
<evidence type="ECO:0000256" key="6">
    <source>
        <dbReference type="ARBA" id="ARBA00022723"/>
    </source>
</evidence>
<dbReference type="Gene3D" id="3.40.140.10">
    <property type="entry name" value="Cytidine Deaminase, domain 2"/>
    <property type="match status" value="1"/>
</dbReference>
<evidence type="ECO:0000256" key="11">
    <source>
        <dbReference type="ARBA" id="ARBA00049558"/>
    </source>
</evidence>
<evidence type="ECO:0000313" key="14">
    <source>
        <dbReference type="EMBL" id="MDY0870616.1"/>
    </source>
</evidence>
<evidence type="ECO:0000256" key="1">
    <source>
        <dbReference type="ARBA" id="ARBA00001947"/>
    </source>
</evidence>
<dbReference type="GO" id="GO:0004126">
    <property type="term" value="F:cytidine deaminase activity"/>
    <property type="evidence" value="ECO:0007669"/>
    <property type="project" value="UniProtKB-EC"/>
</dbReference>
<dbReference type="SUPFAM" id="SSF53927">
    <property type="entry name" value="Cytidine deaminase-like"/>
    <property type="match status" value="1"/>
</dbReference>
<dbReference type="PANTHER" id="PTHR11644">
    <property type="entry name" value="CYTIDINE DEAMINASE"/>
    <property type="match status" value="1"/>
</dbReference>
<dbReference type="EMBL" id="JAXCLX010000001">
    <property type="protein sequence ID" value="MDY0870616.1"/>
    <property type="molecule type" value="Genomic_DNA"/>
</dbReference>
<dbReference type="InterPro" id="IPR016193">
    <property type="entry name" value="Cytidine_deaminase-like"/>
</dbReference>
<name>A0ABU5DVJ2_9PROT</name>
<dbReference type="CDD" id="cd01283">
    <property type="entry name" value="cytidine_deaminase"/>
    <property type="match status" value="1"/>
</dbReference>
<gene>
    <name evidence="14" type="ORF">SMD31_01725</name>
</gene>
<comment type="catalytic activity">
    <reaction evidence="10 12">
        <text>2'-deoxycytidine + H2O + H(+) = 2'-deoxyuridine + NH4(+)</text>
        <dbReference type="Rhea" id="RHEA:13433"/>
        <dbReference type="ChEBI" id="CHEBI:15377"/>
        <dbReference type="ChEBI" id="CHEBI:15378"/>
        <dbReference type="ChEBI" id="CHEBI:15698"/>
        <dbReference type="ChEBI" id="CHEBI:16450"/>
        <dbReference type="ChEBI" id="CHEBI:28938"/>
        <dbReference type="EC" id="3.5.4.5"/>
    </reaction>
</comment>
<evidence type="ECO:0000256" key="9">
    <source>
        <dbReference type="ARBA" id="ARBA00032005"/>
    </source>
</evidence>
<dbReference type="EC" id="3.5.4.5" evidence="4 12"/>
<dbReference type="PANTHER" id="PTHR11644:SF2">
    <property type="entry name" value="CYTIDINE DEAMINASE"/>
    <property type="match status" value="1"/>
</dbReference>
<dbReference type="InterPro" id="IPR002125">
    <property type="entry name" value="CMP_dCMP_dom"/>
</dbReference>
<evidence type="ECO:0000259" key="13">
    <source>
        <dbReference type="PROSITE" id="PS51747"/>
    </source>
</evidence>